<comment type="similarity">
    <text evidence="2 8">Belongs to the EMP24/GP25L family.</text>
</comment>
<comment type="subcellular location">
    <subcellularLocation>
        <location evidence="1 8">Membrane</location>
        <topology evidence="1 8">Single-pass type I membrane protein</topology>
    </subcellularLocation>
</comment>
<dbReference type="InterPro" id="IPR009038">
    <property type="entry name" value="GOLD_dom"/>
</dbReference>
<keyword evidence="3 8" id="KW-0812">Transmembrane</keyword>
<feature type="chain" id="PRO_5025475089" evidence="10">
    <location>
        <begin position="23"/>
        <end position="212"/>
    </location>
</feature>
<dbReference type="Pfam" id="PF01105">
    <property type="entry name" value="EMP24_GP25L"/>
    <property type="match status" value="1"/>
</dbReference>
<dbReference type="InterPro" id="IPR015720">
    <property type="entry name" value="Emp24-like"/>
</dbReference>
<organism evidence="12 13">
    <name type="scientific">Hibiscus syriacus</name>
    <name type="common">Rose of Sharon</name>
    <dbReference type="NCBI Taxonomy" id="106335"/>
    <lineage>
        <taxon>Eukaryota</taxon>
        <taxon>Viridiplantae</taxon>
        <taxon>Streptophyta</taxon>
        <taxon>Embryophyta</taxon>
        <taxon>Tracheophyta</taxon>
        <taxon>Spermatophyta</taxon>
        <taxon>Magnoliopsida</taxon>
        <taxon>eudicotyledons</taxon>
        <taxon>Gunneridae</taxon>
        <taxon>Pentapetalae</taxon>
        <taxon>rosids</taxon>
        <taxon>malvids</taxon>
        <taxon>Malvales</taxon>
        <taxon>Malvaceae</taxon>
        <taxon>Malvoideae</taxon>
        <taxon>Hibiscus</taxon>
    </lineage>
</organism>
<evidence type="ECO:0000259" key="11">
    <source>
        <dbReference type="PROSITE" id="PS50866"/>
    </source>
</evidence>
<gene>
    <name evidence="12" type="ORF">F3Y22_tig00109926pilonHSYRG00221</name>
</gene>
<keyword evidence="6" id="KW-0175">Coiled coil</keyword>
<evidence type="ECO:0000256" key="4">
    <source>
        <dbReference type="ARBA" id="ARBA00022729"/>
    </source>
</evidence>
<name>A0A6A3BSH8_HIBSY</name>
<evidence type="ECO:0000256" key="2">
    <source>
        <dbReference type="ARBA" id="ARBA00007104"/>
    </source>
</evidence>
<accession>A0A6A3BSH8</accession>
<sequence length="212" mass="24693">MMIRSALVVVLMVWALPLLSHSLRFDMQSGETKCISEDIKRNSMTMGTYRVVNPNDDRPLGYYHLLSVKVRWTHGLIIQSAEKVGGGEFVFTTAEQGDYMTCFTAPGHSPSTTLTVDFEWRTSVQFKEWVNIAKKGQVDDMELELRKLHQTVNSIHEELFYFREIEEEMEELTQETTTKMIWLSFLSLFLGLSVAGIQFWYLKTFFQRRKLI</sequence>
<dbReference type="AlphaFoldDB" id="A0A6A3BSH8"/>
<protein>
    <submittedName>
        <fullName evidence="12">Transmembrane emp24 domain-containing protein p24delta9</fullName>
    </submittedName>
</protein>
<reference evidence="12" key="1">
    <citation type="submission" date="2019-09" db="EMBL/GenBank/DDBJ databases">
        <title>Draft genome information of white flower Hibiscus syriacus.</title>
        <authorList>
            <person name="Kim Y.-M."/>
        </authorList>
    </citation>
    <scope>NUCLEOTIDE SEQUENCE [LARGE SCALE GENOMIC DNA]</scope>
    <source>
        <strain evidence="12">YM2019G1</strain>
    </source>
</reference>
<evidence type="ECO:0000256" key="1">
    <source>
        <dbReference type="ARBA" id="ARBA00004479"/>
    </source>
</evidence>
<feature type="transmembrane region" description="Helical" evidence="9">
    <location>
        <begin position="180"/>
        <end position="202"/>
    </location>
</feature>
<dbReference type="EMBL" id="VEPZ02000781">
    <property type="protein sequence ID" value="KAE8719796.1"/>
    <property type="molecule type" value="Genomic_DNA"/>
</dbReference>
<dbReference type="GO" id="GO:0016020">
    <property type="term" value="C:membrane"/>
    <property type="evidence" value="ECO:0007669"/>
    <property type="project" value="UniProtKB-SubCell"/>
</dbReference>
<keyword evidence="13" id="KW-1185">Reference proteome</keyword>
<proteinExistence type="inferred from homology"/>
<feature type="domain" description="GOLD" evidence="11">
    <location>
        <begin position="32"/>
        <end position="122"/>
    </location>
</feature>
<dbReference type="SMART" id="SM01190">
    <property type="entry name" value="EMP24_GP25L"/>
    <property type="match status" value="1"/>
</dbReference>
<evidence type="ECO:0000313" key="12">
    <source>
        <dbReference type="EMBL" id="KAE8719796.1"/>
    </source>
</evidence>
<evidence type="ECO:0000256" key="9">
    <source>
        <dbReference type="SAM" id="Phobius"/>
    </source>
</evidence>
<evidence type="ECO:0000313" key="13">
    <source>
        <dbReference type="Proteomes" id="UP000436088"/>
    </source>
</evidence>
<evidence type="ECO:0000256" key="6">
    <source>
        <dbReference type="ARBA" id="ARBA00023054"/>
    </source>
</evidence>
<evidence type="ECO:0000256" key="5">
    <source>
        <dbReference type="ARBA" id="ARBA00022989"/>
    </source>
</evidence>
<dbReference type="OrthoDB" id="948219at2759"/>
<keyword evidence="5 9" id="KW-1133">Transmembrane helix</keyword>
<dbReference type="Proteomes" id="UP000436088">
    <property type="component" value="Unassembled WGS sequence"/>
</dbReference>
<dbReference type="PROSITE" id="PS50866">
    <property type="entry name" value="GOLD"/>
    <property type="match status" value="1"/>
</dbReference>
<feature type="signal peptide" evidence="10">
    <location>
        <begin position="1"/>
        <end position="22"/>
    </location>
</feature>
<dbReference type="PANTHER" id="PTHR22811">
    <property type="entry name" value="TRANSMEMBRANE EMP24 DOMAIN-CONTAINING PROTEIN"/>
    <property type="match status" value="1"/>
</dbReference>
<evidence type="ECO:0000256" key="8">
    <source>
        <dbReference type="RuleBase" id="RU003827"/>
    </source>
</evidence>
<keyword evidence="7 9" id="KW-0472">Membrane</keyword>
<keyword evidence="4 10" id="KW-0732">Signal</keyword>
<evidence type="ECO:0000256" key="3">
    <source>
        <dbReference type="ARBA" id="ARBA00022692"/>
    </source>
</evidence>
<evidence type="ECO:0000256" key="10">
    <source>
        <dbReference type="SAM" id="SignalP"/>
    </source>
</evidence>
<comment type="caution">
    <text evidence="12">The sequence shown here is derived from an EMBL/GenBank/DDBJ whole genome shotgun (WGS) entry which is preliminary data.</text>
</comment>
<evidence type="ECO:0000256" key="7">
    <source>
        <dbReference type="ARBA" id="ARBA00023136"/>
    </source>
</evidence>